<accession>A0A5C2RUU2</accession>
<feature type="region of interest" description="Disordered" evidence="1">
    <location>
        <begin position="58"/>
        <end position="93"/>
    </location>
</feature>
<proteinExistence type="predicted"/>
<feature type="region of interest" description="Disordered" evidence="1">
    <location>
        <begin position="1"/>
        <end position="46"/>
    </location>
</feature>
<organism evidence="2 3">
    <name type="scientific">Lentinus tigrinus ALCF2SS1-6</name>
    <dbReference type="NCBI Taxonomy" id="1328759"/>
    <lineage>
        <taxon>Eukaryota</taxon>
        <taxon>Fungi</taxon>
        <taxon>Dikarya</taxon>
        <taxon>Basidiomycota</taxon>
        <taxon>Agaricomycotina</taxon>
        <taxon>Agaricomycetes</taxon>
        <taxon>Polyporales</taxon>
        <taxon>Polyporaceae</taxon>
        <taxon>Lentinus</taxon>
    </lineage>
</organism>
<dbReference type="Proteomes" id="UP000313359">
    <property type="component" value="Unassembled WGS sequence"/>
</dbReference>
<dbReference type="EMBL" id="ML122308">
    <property type="protein sequence ID" value="RPD54287.1"/>
    <property type="molecule type" value="Genomic_DNA"/>
</dbReference>
<dbReference type="AlphaFoldDB" id="A0A5C2RUU2"/>
<sequence length="555" mass="60311">MAGSQASPSAPPLPQATSNDSVLPTGSASSDVSQSTAGSSDASEASALTAVTFQSEASSVTAPALSTHPPIPSAPSASQSTGTQARSEYAQPLSRAWKAEHSLSSWAMKQREELARTDAVHGHLAVYATSHRPTNDNVKFHVYMKANEACYESIEGLMLYPSFRIRDLSTVISHFPPSTTSCQVHQGGKWENVSFTAGLSVDYKRPHDVYIRANGLQDNDCLGLPDHISNPAIPRITAAPRVPTLNFSLLHHVWHLVWSSYQIGPPADKNLKLLRSRLGYGCNKPTRNQIAALLRQGGDDIREEFFAMGFESRGLWKHYKQQIKLLPETRKGGDMWIPESLKSDMRLQTVVGDFKAFASRFFPQSTTAIVSSFPIAPSTPPPSESEAPHEPHNSSHPPNSEQVSPLADFMHSRGTSFVDTLLNELAPPSVGVLPCFEVLQSTPLDTINSSDSGSDQYAAGYHGFDFLQFILGTESLPSSNSAIQSSQWEAHDDSDTVSSPLVNQQADTTLQLDLCSSFSSVDIFGPVDSSNSDSIHEAELFDDTLMSQLNNFDIY</sequence>
<protein>
    <submittedName>
        <fullName evidence="2">Uncharacterized protein</fullName>
    </submittedName>
</protein>
<reference evidence="2" key="1">
    <citation type="journal article" date="2018" name="Genome Biol. Evol.">
        <title>Genomics and development of Lentinus tigrinus, a white-rot wood-decaying mushroom with dimorphic fruiting bodies.</title>
        <authorList>
            <person name="Wu B."/>
            <person name="Xu Z."/>
            <person name="Knudson A."/>
            <person name="Carlson A."/>
            <person name="Chen N."/>
            <person name="Kovaka S."/>
            <person name="LaButti K."/>
            <person name="Lipzen A."/>
            <person name="Pennachio C."/>
            <person name="Riley R."/>
            <person name="Schakwitz W."/>
            <person name="Umezawa K."/>
            <person name="Ohm R.A."/>
            <person name="Grigoriev I.V."/>
            <person name="Nagy L.G."/>
            <person name="Gibbons J."/>
            <person name="Hibbett D."/>
        </authorList>
    </citation>
    <scope>NUCLEOTIDE SEQUENCE [LARGE SCALE GENOMIC DNA]</scope>
    <source>
        <strain evidence="2">ALCF2SS1-6</strain>
    </source>
</reference>
<evidence type="ECO:0000313" key="2">
    <source>
        <dbReference type="EMBL" id="RPD54287.1"/>
    </source>
</evidence>
<evidence type="ECO:0000256" key="1">
    <source>
        <dbReference type="SAM" id="MobiDB-lite"/>
    </source>
</evidence>
<feature type="region of interest" description="Disordered" evidence="1">
    <location>
        <begin position="372"/>
        <end position="405"/>
    </location>
</feature>
<keyword evidence="3" id="KW-1185">Reference proteome</keyword>
<name>A0A5C2RUU2_9APHY</name>
<feature type="compositionally biased region" description="Polar residues" evidence="1">
    <location>
        <begin position="19"/>
        <end position="43"/>
    </location>
</feature>
<evidence type="ECO:0000313" key="3">
    <source>
        <dbReference type="Proteomes" id="UP000313359"/>
    </source>
</evidence>
<gene>
    <name evidence="2" type="ORF">L227DRAFT_616366</name>
</gene>